<accession>A0A3N2PRU2</accession>
<dbReference type="EMBL" id="ML119057">
    <property type="protein sequence ID" value="ROT37217.1"/>
    <property type="molecule type" value="Genomic_DNA"/>
</dbReference>
<dbReference type="Proteomes" id="UP000272025">
    <property type="component" value="Unassembled WGS sequence"/>
</dbReference>
<keyword evidence="2" id="KW-1185">Reference proteome</keyword>
<reference evidence="1 2" key="1">
    <citation type="journal article" date="2018" name="Mol. Ecol.">
        <title>The obligate alkalophilic soda-lake fungus Sodiomyces alkalinus has shifted to a protein diet.</title>
        <authorList>
            <person name="Grum-Grzhimaylo A.A."/>
            <person name="Falkoski D.L."/>
            <person name="van den Heuvel J."/>
            <person name="Valero-Jimenez C.A."/>
            <person name="Min B."/>
            <person name="Choi I.G."/>
            <person name="Lipzen A."/>
            <person name="Daum C.G."/>
            <person name="Aanen D.K."/>
            <person name="Tsang A."/>
            <person name="Henrissat B."/>
            <person name="Bilanenko E.N."/>
            <person name="de Vries R.P."/>
            <person name="van Kan J.A.L."/>
            <person name="Grigoriev I.V."/>
            <person name="Debets A.J.M."/>
        </authorList>
    </citation>
    <scope>NUCLEOTIDE SEQUENCE [LARGE SCALE GENOMIC DNA]</scope>
    <source>
        <strain evidence="1 2">F11</strain>
    </source>
</reference>
<gene>
    <name evidence="1" type="ORF">SODALDRAFT_379694</name>
</gene>
<dbReference type="RefSeq" id="XP_028465023.1">
    <property type="nucleotide sequence ID" value="XM_028615063.1"/>
</dbReference>
<proteinExistence type="predicted"/>
<protein>
    <submittedName>
        <fullName evidence="1">Uncharacterized protein</fullName>
    </submittedName>
</protein>
<dbReference type="PANTHER" id="PTHR38116">
    <property type="entry name" value="CHROMOSOME 7, WHOLE GENOME SHOTGUN SEQUENCE"/>
    <property type="match status" value="1"/>
</dbReference>
<dbReference type="PANTHER" id="PTHR38116:SF9">
    <property type="entry name" value="BZIP DOMAIN-CONTAINING PROTEIN"/>
    <property type="match status" value="1"/>
</dbReference>
<dbReference type="OrthoDB" id="125347at2759"/>
<evidence type="ECO:0000313" key="1">
    <source>
        <dbReference type="EMBL" id="ROT37217.1"/>
    </source>
</evidence>
<organism evidence="1 2">
    <name type="scientific">Sodiomyces alkalinus (strain CBS 110278 / VKM F-3762 / F11)</name>
    <name type="common">Alkaliphilic filamentous fungus</name>
    <dbReference type="NCBI Taxonomy" id="1314773"/>
    <lineage>
        <taxon>Eukaryota</taxon>
        <taxon>Fungi</taxon>
        <taxon>Dikarya</taxon>
        <taxon>Ascomycota</taxon>
        <taxon>Pezizomycotina</taxon>
        <taxon>Sordariomycetes</taxon>
        <taxon>Hypocreomycetidae</taxon>
        <taxon>Glomerellales</taxon>
        <taxon>Plectosphaerellaceae</taxon>
        <taxon>Sodiomyces</taxon>
    </lineage>
</organism>
<sequence>MAAKRPSLLGIEATAMRYDVGAPDIRVYEWAPSRGPGSTSVSAVWVYDYPGSQRGYLFIRGLPTVRHLRATYLSPPINNGSDLYSKATYERQARCTCPLCKMDCEGLRGILISKTFSDNSIHSRFWVSLPSGLGTQYEANQTAYDDAALVFLWNSAVDSCTKDERLGQGPKPLNTSPPLLLIVLVALLLHLDKSPPPNRPDVNLVFVPCLPEAAKCPDDNWTVVTEKAGNPDLEHGIIVWTDPWDPIGWEVTEGCWRNFSFLFDGCYDMLHSTNRWRALRGEDSLAWEWEVK</sequence>
<name>A0A3N2PRU2_SODAK</name>
<evidence type="ECO:0000313" key="2">
    <source>
        <dbReference type="Proteomes" id="UP000272025"/>
    </source>
</evidence>
<dbReference type="AlphaFoldDB" id="A0A3N2PRU2"/>
<dbReference type="GeneID" id="39583540"/>